<evidence type="ECO:0000313" key="2">
    <source>
        <dbReference type="Proteomes" id="UP001162501"/>
    </source>
</evidence>
<protein>
    <submittedName>
        <fullName evidence="1">Uncharacterized protein</fullName>
    </submittedName>
</protein>
<reference evidence="1" key="1">
    <citation type="submission" date="2023-05" db="EMBL/GenBank/DDBJ databases">
        <authorList>
            <consortium name="ELIXIR-Norway"/>
        </authorList>
    </citation>
    <scope>NUCLEOTIDE SEQUENCE</scope>
</reference>
<reference evidence="1" key="2">
    <citation type="submission" date="2025-03" db="EMBL/GenBank/DDBJ databases">
        <authorList>
            <consortium name="ELIXIR-Norway"/>
            <consortium name="Elixir Norway"/>
        </authorList>
    </citation>
    <scope>NUCLEOTIDE SEQUENCE</scope>
</reference>
<dbReference type="Proteomes" id="UP001162501">
    <property type="component" value="Chromosome 14"/>
</dbReference>
<name>A0AC59YEY5_RANTA</name>
<evidence type="ECO:0000313" key="1">
    <source>
        <dbReference type="EMBL" id="CAM9621162.1"/>
    </source>
</evidence>
<dbReference type="EMBL" id="OX596098">
    <property type="protein sequence ID" value="CAM9621162.1"/>
    <property type="molecule type" value="Genomic_DNA"/>
</dbReference>
<sequence>MDGEERPRRGEPEGAVCLAHRGPAGTVPGGAPSTSRWQRERGGGCQPDTEGPCEPRSRLDLVQACEGKPLESCEFGRDTFQTSSLRQEASGRHSSEILDYVVLRGGRRHEAAEPAFLTSLVFKGHMAKPSRLLRCRGGLGTGLSPDPSRRATSRACPCVSPAQRGHAEGHPAGSPSPFTRLVPSTAPGTYLSRSVGRPELVGMVALGIKQLPGLLQAAAAQGFSPEWDTAFFRTEQANPRTEGEVFEWGQGGQSTRGERKQPIWCGLSRLLAFLSETPSLWPEA</sequence>
<accession>A0AC59YEY5</accession>
<organism evidence="1 2">
    <name type="scientific">Rangifer tarandus platyrhynchus</name>
    <name type="common">Svalbard reindeer</name>
    <dbReference type="NCBI Taxonomy" id="3082113"/>
    <lineage>
        <taxon>Eukaryota</taxon>
        <taxon>Metazoa</taxon>
        <taxon>Chordata</taxon>
        <taxon>Craniata</taxon>
        <taxon>Vertebrata</taxon>
        <taxon>Euteleostomi</taxon>
        <taxon>Mammalia</taxon>
        <taxon>Eutheria</taxon>
        <taxon>Laurasiatheria</taxon>
        <taxon>Artiodactyla</taxon>
        <taxon>Ruminantia</taxon>
        <taxon>Pecora</taxon>
        <taxon>Cervidae</taxon>
        <taxon>Odocoileinae</taxon>
        <taxon>Rangifer</taxon>
    </lineage>
</organism>
<proteinExistence type="predicted"/>
<gene>
    <name evidence="1" type="ORF">MRATA1EN22A_LOCUS5089</name>
</gene>